<protein>
    <recommendedName>
        <fullName evidence="3">Replication protein A OB domain-containing protein</fullName>
    </recommendedName>
</protein>
<keyword evidence="2" id="KW-1185">Reference proteome</keyword>
<organism evidence="1 2">
    <name type="scientific">Linum trigynum</name>
    <dbReference type="NCBI Taxonomy" id="586398"/>
    <lineage>
        <taxon>Eukaryota</taxon>
        <taxon>Viridiplantae</taxon>
        <taxon>Streptophyta</taxon>
        <taxon>Embryophyta</taxon>
        <taxon>Tracheophyta</taxon>
        <taxon>Spermatophyta</taxon>
        <taxon>Magnoliopsida</taxon>
        <taxon>eudicotyledons</taxon>
        <taxon>Gunneridae</taxon>
        <taxon>Pentapetalae</taxon>
        <taxon>rosids</taxon>
        <taxon>fabids</taxon>
        <taxon>Malpighiales</taxon>
        <taxon>Linaceae</taxon>
        <taxon>Linum</taxon>
    </lineage>
</organism>
<dbReference type="Gene3D" id="2.40.50.140">
    <property type="entry name" value="Nucleic acid-binding proteins"/>
    <property type="match status" value="2"/>
</dbReference>
<dbReference type="AlphaFoldDB" id="A0AAV2FFT7"/>
<evidence type="ECO:0008006" key="3">
    <source>
        <dbReference type="Google" id="ProtNLM"/>
    </source>
</evidence>
<reference evidence="1 2" key="1">
    <citation type="submission" date="2024-04" db="EMBL/GenBank/DDBJ databases">
        <authorList>
            <person name="Fracassetti M."/>
        </authorList>
    </citation>
    <scope>NUCLEOTIDE SEQUENCE [LARGE SCALE GENOMIC DNA]</scope>
</reference>
<evidence type="ECO:0000313" key="2">
    <source>
        <dbReference type="Proteomes" id="UP001497516"/>
    </source>
</evidence>
<accession>A0AAV2FFT7</accession>
<name>A0AAV2FFT7_9ROSI</name>
<dbReference type="PANTHER" id="PTHR47165">
    <property type="entry name" value="OS03G0429900 PROTEIN"/>
    <property type="match status" value="1"/>
</dbReference>
<sequence length="295" mass="32357">MVTHKLLLDVGANDGLHTLLKLRLVHAWGSYGLKDPSLIFNYCTLWNDEEGTLIQGLAPPNLTDHFSALLQLGNVYFVSGFRVQPPGPVYRSCSHKLAIVLSIDTKFEDVTASSPNFCPEAFEFVPFSSLHSRIRSPSYLTDVVGSVVSVTGLSHTFTTFGDNVRRELVLQNESHMLLDITLWGDIARAVDGEELAFLGRDGVVVLALGSLKVTAATRGGFALSNTPGTRILLEPSSDMADVIRSAITHRGLQLLPRLLLLRIRVRKLLRRSWTCVVLPPSMCVFGDVACCFCCS</sequence>
<dbReference type="EMBL" id="OZ034819">
    <property type="protein sequence ID" value="CAL1396897.1"/>
    <property type="molecule type" value="Genomic_DNA"/>
</dbReference>
<dbReference type="Proteomes" id="UP001497516">
    <property type="component" value="Chromosome 6"/>
</dbReference>
<proteinExistence type="predicted"/>
<dbReference type="PANTHER" id="PTHR47165:SF4">
    <property type="entry name" value="OS03G0429900 PROTEIN"/>
    <property type="match status" value="1"/>
</dbReference>
<evidence type="ECO:0000313" key="1">
    <source>
        <dbReference type="EMBL" id="CAL1396897.1"/>
    </source>
</evidence>
<dbReference type="SUPFAM" id="SSF50249">
    <property type="entry name" value="Nucleic acid-binding proteins"/>
    <property type="match status" value="2"/>
</dbReference>
<dbReference type="InterPro" id="IPR012340">
    <property type="entry name" value="NA-bd_OB-fold"/>
</dbReference>
<gene>
    <name evidence="1" type="ORF">LTRI10_LOCUS37238</name>
</gene>